<dbReference type="GO" id="GO:0006269">
    <property type="term" value="P:DNA replication, synthesis of primer"/>
    <property type="evidence" value="ECO:0007669"/>
    <property type="project" value="UniProtKB-UniRule"/>
</dbReference>
<keyword evidence="2 12" id="KW-0639">Primosome</keyword>
<evidence type="ECO:0000256" key="7">
    <source>
        <dbReference type="ARBA" id="ARBA00022840"/>
    </source>
</evidence>
<dbReference type="InterPro" id="IPR027417">
    <property type="entry name" value="P-loop_NTPase"/>
</dbReference>
<dbReference type="GeneID" id="96866452"/>
<keyword evidence="9" id="KW-0413">Isomerase</keyword>
<gene>
    <name evidence="13" type="primary">dnaB</name>
    <name evidence="13" type="ORF">EER00_04590</name>
</gene>
<dbReference type="PANTHER" id="PTHR30153">
    <property type="entry name" value="REPLICATIVE DNA HELICASE DNAB"/>
    <property type="match status" value="1"/>
</dbReference>
<proteinExistence type="inferred from homology"/>
<dbReference type="InterPro" id="IPR007693">
    <property type="entry name" value="DNA_helicase_DnaB-like_N"/>
</dbReference>
<evidence type="ECO:0000256" key="5">
    <source>
        <dbReference type="ARBA" id="ARBA00022801"/>
    </source>
</evidence>
<keyword evidence="7 12" id="KW-0067">ATP-binding</keyword>
<evidence type="ECO:0000313" key="13">
    <source>
        <dbReference type="EMBL" id="QHG90133.1"/>
    </source>
</evidence>
<organism evidence="13 14">
    <name type="scientific">Malacoplasma iowae 695</name>
    <dbReference type="NCBI Taxonomy" id="1048830"/>
    <lineage>
        <taxon>Bacteria</taxon>
        <taxon>Bacillati</taxon>
        <taxon>Mycoplasmatota</taxon>
        <taxon>Mycoplasmoidales</taxon>
        <taxon>Mycoplasmoidaceae</taxon>
        <taxon>Malacoplasma</taxon>
    </lineage>
</organism>
<dbReference type="SUPFAM" id="SSF48024">
    <property type="entry name" value="N-terminal domain of DnaB helicase"/>
    <property type="match status" value="1"/>
</dbReference>
<keyword evidence="8 12" id="KW-0238">DNA-binding</keyword>
<sequence>MNNNDKIHSGLENSVVEIERIVLSHAMHPRGENVDEIFLQLQSDDFSEYRNRSIFIVINSLRVDGKNTDFLSVLTYFENNPEIQFANFKQYVTEVYSLYSYQTNILQFIEIIKNNSIENKIKEFGQLLTGTKLDVISSKEKLWNLERDFLNITSNKKSKEISVLKSVLKEYQAKLNELRNFKQELTGISSGYPTIDRFTNGFQGGDLIILAARPGIGKTALAINFLVNAAKKLVSDQKEIEEQKEDTAELNEKRTPGVLMFSMEMSSSQVCQRILSSLSLVNGGTFKTGGFTNYEWASVLTSIDFANSLPIYIDDTGDLSIMDIQSKIKQMSNDKDIKLVVVDYLQLLKGSTKNNQLNRQQEVTLISRSLKSIARQFNIPIIAIAQLSRKIEERRGDKKPMLSDLRESGSIEQDADLVCFLNYVINETQENKNPINQPYNNNSSSVTSDDVLVEFIVAKNRNGSTGSTSLMFKKDTSLYLDLFTTLNQNDEESKNKMN</sequence>
<dbReference type="GO" id="GO:1990077">
    <property type="term" value="C:primosome complex"/>
    <property type="evidence" value="ECO:0007669"/>
    <property type="project" value="UniProtKB-UniRule"/>
</dbReference>
<evidence type="ECO:0000256" key="4">
    <source>
        <dbReference type="ARBA" id="ARBA00022741"/>
    </source>
</evidence>
<evidence type="ECO:0000256" key="9">
    <source>
        <dbReference type="ARBA" id="ARBA00023235"/>
    </source>
</evidence>
<comment type="function">
    <text evidence="12">The main replicative DNA helicase, it participates in initiation and elongation during chromosome replication. Travels ahead of the DNA replisome, separating dsDNA into templates for DNA synthesis. A processive ATP-dependent 5'-3' DNA helicase it has DNA-dependent ATPase activity.</text>
</comment>
<dbReference type="Gene3D" id="3.40.50.300">
    <property type="entry name" value="P-loop containing nucleotide triphosphate hydrolases"/>
    <property type="match status" value="1"/>
</dbReference>
<dbReference type="Proteomes" id="UP000464283">
    <property type="component" value="Chromosome"/>
</dbReference>
<dbReference type="AlphaFoldDB" id="A0A6P1LMF7"/>
<dbReference type="PROSITE" id="PS51199">
    <property type="entry name" value="SF4_HELICASE"/>
    <property type="match status" value="1"/>
</dbReference>
<evidence type="ECO:0000313" key="14">
    <source>
        <dbReference type="Proteomes" id="UP000464283"/>
    </source>
</evidence>
<dbReference type="CDD" id="cd00984">
    <property type="entry name" value="DnaB_C"/>
    <property type="match status" value="1"/>
</dbReference>
<accession>A0A6P1LMF7</accession>
<dbReference type="KEGG" id="miw:EER00_04590"/>
<evidence type="ECO:0000256" key="12">
    <source>
        <dbReference type="RuleBase" id="RU362085"/>
    </source>
</evidence>
<dbReference type="InterPro" id="IPR036185">
    <property type="entry name" value="DNA_heli_DnaB-like_N_sf"/>
</dbReference>
<dbReference type="Pfam" id="PF03796">
    <property type="entry name" value="DnaB_C"/>
    <property type="match status" value="1"/>
</dbReference>
<dbReference type="Pfam" id="PF00772">
    <property type="entry name" value="DnaB"/>
    <property type="match status" value="1"/>
</dbReference>
<dbReference type="InterPro" id="IPR007692">
    <property type="entry name" value="DNA_helicase_DnaB"/>
</dbReference>
<dbReference type="GO" id="GO:0003677">
    <property type="term" value="F:DNA binding"/>
    <property type="evidence" value="ECO:0007669"/>
    <property type="project" value="UniProtKB-UniRule"/>
</dbReference>
<evidence type="ECO:0000256" key="8">
    <source>
        <dbReference type="ARBA" id="ARBA00023125"/>
    </source>
</evidence>
<keyword evidence="5 12" id="KW-0378">Hydrolase</keyword>
<keyword evidence="4 12" id="KW-0547">Nucleotide-binding</keyword>
<evidence type="ECO:0000256" key="1">
    <source>
        <dbReference type="ARBA" id="ARBA00008428"/>
    </source>
</evidence>
<evidence type="ECO:0000256" key="6">
    <source>
        <dbReference type="ARBA" id="ARBA00022806"/>
    </source>
</evidence>
<evidence type="ECO:0000256" key="11">
    <source>
        <dbReference type="NCBIfam" id="TIGR00665"/>
    </source>
</evidence>
<dbReference type="RefSeq" id="WP_004025303.1">
    <property type="nucleotide sequence ID" value="NZ_AGFP01000052.1"/>
</dbReference>
<evidence type="ECO:0000256" key="10">
    <source>
        <dbReference type="ARBA" id="ARBA00048954"/>
    </source>
</evidence>
<dbReference type="EC" id="5.6.2.3" evidence="11 12"/>
<keyword evidence="6 12" id="KW-0347">Helicase</keyword>
<keyword evidence="3 12" id="KW-0235">DNA replication</keyword>
<reference evidence="14" key="1">
    <citation type="submission" date="2018-11" db="EMBL/GenBank/DDBJ databases">
        <title>The first complete genome sequence of Mycoplasma iowae strain 695.</title>
        <authorList>
            <person name="Ghanem M."/>
            <person name="El-Gazzar M."/>
        </authorList>
    </citation>
    <scope>NUCLEOTIDE SEQUENCE [LARGE SCALE GENOMIC DNA]</scope>
    <source>
        <strain evidence="14">695</strain>
    </source>
</reference>
<comment type="catalytic activity">
    <reaction evidence="10 12">
        <text>ATP + H2O = ADP + phosphate + H(+)</text>
        <dbReference type="Rhea" id="RHEA:13065"/>
        <dbReference type="ChEBI" id="CHEBI:15377"/>
        <dbReference type="ChEBI" id="CHEBI:15378"/>
        <dbReference type="ChEBI" id="CHEBI:30616"/>
        <dbReference type="ChEBI" id="CHEBI:43474"/>
        <dbReference type="ChEBI" id="CHEBI:456216"/>
        <dbReference type="EC" id="5.6.2.3"/>
    </reaction>
</comment>
<evidence type="ECO:0000256" key="2">
    <source>
        <dbReference type="ARBA" id="ARBA00022515"/>
    </source>
</evidence>
<name>A0A6P1LMF7_MALIO</name>
<dbReference type="EMBL" id="CP033512">
    <property type="protein sequence ID" value="QHG90133.1"/>
    <property type="molecule type" value="Genomic_DNA"/>
</dbReference>
<dbReference type="GO" id="GO:0005829">
    <property type="term" value="C:cytosol"/>
    <property type="evidence" value="ECO:0007669"/>
    <property type="project" value="TreeGrafter"/>
</dbReference>
<dbReference type="Gene3D" id="1.10.860.10">
    <property type="entry name" value="DNAb Helicase, Chain A"/>
    <property type="match status" value="1"/>
</dbReference>
<comment type="similarity">
    <text evidence="1 12">Belongs to the helicase family. DnaB subfamily.</text>
</comment>
<dbReference type="PANTHER" id="PTHR30153:SF2">
    <property type="entry name" value="REPLICATIVE DNA HELICASE"/>
    <property type="match status" value="1"/>
</dbReference>
<dbReference type="SUPFAM" id="SSF52540">
    <property type="entry name" value="P-loop containing nucleoside triphosphate hydrolases"/>
    <property type="match status" value="1"/>
</dbReference>
<dbReference type="InterPro" id="IPR016136">
    <property type="entry name" value="DNA_helicase_N/primase_C"/>
</dbReference>
<dbReference type="GO" id="GO:0043139">
    <property type="term" value="F:5'-3' DNA helicase activity"/>
    <property type="evidence" value="ECO:0007669"/>
    <property type="project" value="UniProtKB-EC"/>
</dbReference>
<protein>
    <recommendedName>
        <fullName evidence="11 12">Replicative DNA helicase</fullName>
        <ecNumber evidence="11 12">5.6.2.3</ecNumber>
    </recommendedName>
</protein>
<dbReference type="OrthoDB" id="9773982at2"/>
<dbReference type="NCBIfam" id="TIGR00665">
    <property type="entry name" value="DnaB"/>
    <property type="match status" value="1"/>
</dbReference>
<evidence type="ECO:0000256" key="3">
    <source>
        <dbReference type="ARBA" id="ARBA00022705"/>
    </source>
</evidence>
<dbReference type="GO" id="GO:0005524">
    <property type="term" value="F:ATP binding"/>
    <property type="evidence" value="ECO:0007669"/>
    <property type="project" value="UniProtKB-UniRule"/>
</dbReference>
<dbReference type="InterPro" id="IPR007694">
    <property type="entry name" value="DNA_helicase_DnaB-like_C"/>
</dbReference>
<dbReference type="GO" id="GO:0016787">
    <property type="term" value="F:hydrolase activity"/>
    <property type="evidence" value="ECO:0007669"/>
    <property type="project" value="UniProtKB-KW"/>
</dbReference>